<dbReference type="PANTHER" id="PTHR10612:SF49">
    <property type="entry name" value="APOLIPOPROTEIN D-LIKE PROTEIN"/>
    <property type="match status" value="1"/>
</dbReference>
<dbReference type="EMBL" id="NEVH01017450">
    <property type="protein sequence ID" value="PNF24358.1"/>
    <property type="molecule type" value="Genomic_DNA"/>
</dbReference>
<dbReference type="InterPro" id="IPR012674">
    <property type="entry name" value="Calycin"/>
</dbReference>
<keyword evidence="6" id="KW-1185">Reference proteome</keyword>
<accession>A0A2J7Q716</accession>
<dbReference type="GO" id="GO:0031409">
    <property type="term" value="F:pigment binding"/>
    <property type="evidence" value="ECO:0007669"/>
    <property type="project" value="InterPro"/>
</dbReference>
<evidence type="ECO:0000256" key="1">
    <source>
        <dbReference type="ARBA" id="ARBA00023157"/>
    </source>
</evidence>
<dbReference type="OrthoDB" id="6728016at2759"/>
<dbReference type="Pfam" id="PF00061">
    <property type="entry name" value="Lipocalin"/>
    <property type="match status" value="1"/>
</dbReference>
<evidence type="ECO:0000259" key="4">
    <source>
        <dbReference type="Pfam" id="PF00061"/>
    </source>
</evidence>
<sequence>MHQSLFSCSCPDMSSRHDCLAAPAAKSAWLRKHAGRLVERFNDTCFKEKLENLLASDSRVMLFILTTVLAALTTVSGHSYHLGNCPNVESQQNFDMEKFLGKWYVVQKTSTGSKCLTETYVKSNETGKYVIRQVSEHLILGLTSLNHEYTYEGELTVPETSDPARMTVRFPLSVAGSASYIVFMTDYETYAGVFTCQKLGFAHRQSASILSRSPRLDKIYVDKIRNRLRDYGVDPYDLSLIEHSCNPPDEDTLDININPTTFTAGSVAGVVRKAGEKLGDGIEAAADGASSLYNRFHGSSNSNASVRRDREEVTNDRHNPRNDAEWLR</sequence>
<name>A0A2J7Q716_9NEOP</name>
<dbReference type="PROSITE" id="PS00213">
    <property type="entry name" value="LIPOCALIN"/>
    <property type="match status" value="1"/>
</dbReference>
<dbReference type="Gene3D" id="2.40.128.20">
    <property type="match status" value="1"/>
</dbReference>
<dbReference type="STRING" id="105785.A0A2J7Q716"/>
<evidence type="ECO:0000313" key="5">
    <source>
        <dbReference type="EMBL" id="PNF24358.1"/>
    </source>
</evidence>
<feature type="region of interest" description="Disordered" evidence="3">
    <location>
        <begin position="297"/>
        <end position="328"/>
    </location>
</feature>
<dbReference type="PANTHER" id="PTHR10612">
    <property type="entry name" value="APOLIPOPROTEIN D"/>
    <property type="match status" value="1"/>
</dbReference>
<dbReference type="Proteomes" id="UP000235965">
    <property type="component" value="Unassembled WGS sequence"/>
</dbReference>
<keyword evidence="1" id="KW-1015">Disulfide bond</keyword>
<dbReference type="InterPro" id="IPR000566">
    <property type="entry name" value="Lipocln_cytosolic_FA-bd_dom"/>
</dbReference>
<dbReference type="InterPro" id="IPR022272">
    <property type="entry name" value="Lipocalin_CS"/>
</dbReference>
<dbReference type="PRINTS" id="PR01273">
    <property type="entry name" value="INVTBRTCOLOR"/>
</dbReference>
<dbReference type="InParanoid" id="A0A2J7Q716"/>
<protein>
    <recommendedName>
        <fullName evidence="4">Lipocalin/cytosolic fatty-acid binding domain-containing protein</fullName>
    </recommendedName>
</protein>
<feature type="domain" description="Lipocalin/cytosolic fatty-acid binding" evidence="4">
    <location>
        <begin position="101"/>
        <end position="234"/>
    </location>
</feature>
<evidence type="ECO:0000256" key="3">
    <source>
        <dbReference type="SAM" id="MobiDB-lite"/>
    </source>
</evidence>
<feature type="compositionally biased region" description="Basic and acidic residues" evidence="3">
    <location>
        <begin position="306"/>
        <end position="328"/>
    </location>
</feature>
<reference evidence="5 6" key="1">
    <citation type="submission" date="2017-12" db="EMBL/GenBank/DDBJ databases">
        <title>Hemimetabolous genomes reveal molecular basis of termite eusociality.</title>
        <authorList>
            <person name="Harrison M.C."/>
            <person name="Jongepier E."/>
            <person name="Robertson H.M."/>
            <person name="Arning N."/>
            <person name="Bitard-Feildel T."/>
            <person name="Chao H."/>
            <person name="Childers C.P."/>
            <person name="Dinh H."/>
            <person name="Doddapaneni H."/>
            <person name="Dugan S."/>
            <person name="Gowin J."/>
            <person name="Greiner C."/>
            <person name="Han Y."/>
            <person name="Hu H."/>
            <person name="Hughes D.S.T."/>
            <person name="Huylmans A.-K."/>
            <person name="Kemena C."/>
            <person name="Kremer L.P.M."/>
            <person name="Lee S.L."/>
            <person name="Lopez-Ezquerra A."/>
            <person name="Mallet L."/>
            <person name="Monroy-Kuhn J.M."/>
            <person name="Moser A."/>
            <person name="Murali S.C."/>
            <person name="Muzny D.M."/>
            <person name="Otani S."/>
            <person name="Piulachs M.-D."/>
            <person name="Poelchau M."/>
            <person name="Qu J."/>
            <person name="Schaub F."/>
            <person name="Wada-Katsumata A."/>
            <person name="Worley K.C."/>
            <person name="Xie Q."/>
            <person name="Ylla G."/>
            <person name="Poulsen M."/>
            <person name="Gibbs R.A."/>
            <person name="Schal C."/>
            <person name="Richards S."/>
            <person name="Belles X."/>
            <person name="Korb J."/>
            <person name="Bornberg-Bauer E."/>
        </authorList>
    </citation>
    <scope>NUCLEOTIDE SEQUENCE [LARGE SCALE GENOMIC DNA]</scope>
    <source>
        <tissue evidence="5">Whole body</tissue>
    </source>
</reference>
<dbReference type="GO" id="GO:0005737">
    <property type="term" value="C:cytoplasm"/>
    <property type="evidence" value="ECO:0007669"/>
    <property type="project" value="TreeGrafter"/>
</dbReference>
<dbReference type="InterPro" id="IPR003057">
    <property type="entry name" value="Invtbrt_color"/>
</dbReference>
<proteinExistence type="inferred from homology"/>
<evidence type="ECO:0000313" key="6">
    <source>
        <dbReference type="Proteomes" id="UP000235965"/>
    </source>
</evidence>
<evidence type="ECO:0000256" key="2">
    <source>
        <dbReference type="RuleBase" id="RU003695"/>
    </source>
</evidence>
<comment type="similarity">
    <text evidence="2">Belongs to the calycin superfamily. Lipocalin family.</text>
</comment>
<dbReference type="AlphaFoldDB" id="A0A2J7Q716"/>
<gene>
    <name evidence="5" type="ORF">B7P43_G11883</name>
</gene>
<dbReference type="GO" id="GO:0000302">
    <property type="term" value="P:response to reactive oxygen species"/>
    <property type="evidence" value="ECO:0007669"/>
    <property type="project" value="TreeGrafter"/>
</dbReference>
<dbReference type="SUPFAM" id="SSF50814">
    <property type="entry name" value="Lipocalins"/>
    <property type="match status" value="1"/>
</dbReference>
<comment type="caution">
    <text evidence="5">The sequence shown here is derived from an EMBL/GenBank/DDBJ whole genome shotgun (WGS) entry which is preliminary data.</text>
</comment>
<dbReference type="GO" id="GO:0006629">
    <property type="term" value="P:lipid metabolic process"/>
    <property type="evidence" value="ECO:0007669"/>
    <property type="project" value="TreeGrafter"/>
</dbReference>
<organism evidence="5 6">
    <name type="scientific">Cryptotermes secundus</name>
    <dbReference type="NCBI Taxonomy" id="105785"/>
    <lineage>
        <taxon>Eukaryota</taxon>
        <taxon>Metazoa</taxon>
        <taxon>Ecdysozoa</taxon>
        <taxon>Arthropoda</taxon>
        <taxon>Hexapoda</taxon>
        <taxon>Insecta</taxon>
        <taxon>Pterygota</taxon>
        <taxon>Neoptera</taxon>
        <taxon>Polyneoptera</taxon>
        <taxon>Dictyoptera</taxon>
        <taxon>Blattodea</taxon>
        <taxon>Blattoidea</taxon>
        <taxon>Termitoidae</taxon>
        <taxon>Kalotermitidae</taxon>
        <taxon>Cryptotermitinae</taxon>
        <taxon>Cryptotermes</taxon>
    </lineage>
</organism>